<accession>A0AAV4QAG1</accession>
<feature type="region of interest" description="Disordered" evidence="2">
    <location>
        <begin position="946"/>
        <end position="974"/>
    </location>
</feature>
<keyword evidence="4" id="KW-1185">Reference proteome</keyword>
<reference evidence="3 4" key="1">
    <citation type="submission" date="2021-06" db="EMBL/GenBank/DDBJ databases">
        <title>Caerostris darwini draft genome.</title>
        <authorList>
            <person name="Kono N."/>
            <person name="Arakawa K."/>
        </authorList>
    </citation>
    <scope>NUCLEOTIDE SEQUENCE [LARGE SCALE GENOMIC DNA]</scope>
</reference>
<evidence type="ECO:0000256" key="2">
    <source>
        <dbReference type="SAM" id="MobiDB-lite"/>
    </source>
</evidence>
<proteinExistence type="predicted"/>
<dbReference type="AlphaFoldDB" id="A0AAV4QAG1"/>
<protein>
    <submittedName>
        <fullName evidence="3">Uncharacterized protein</fullName>
    </submittedName>
</protein>
<dbReference type="Proteomes" id="UP001054837">
    <property type="component" value="Unassembled WGS sequence"/>
</dbReference>
<sequence>MDSEPVDSTTETLSMLMARGITVSTIEPNIGSEDSPSLLPSMPIFPCADPPTSTEYTTKSLSQIDVTQYVDIFGQFLDRTKCFIAIRFKQHLVHYRGNGYLQNPIKPPENSVIVVGPQIPAISMETKSNVLVFQVHGHGLNGYIPVPSASEHDLLRSILSREYIITDVMERNTLFALVKVNPLIKKWKQCRRDKAYRAMVHLTTQALNDDFNINDLPYLRFFKRNKYDPVHFNTWYLLIHRITFKHVSRYILKLPSTQLFHQIYQIFNKSETHEWVAPSDIYQCEILFVDNVPLGVAFRMENDMVEYVSPMVVSYQTQVYKDSNYIECNRWIPLYQSKEHWKTYGVSWYVCRLGYESETLKSVLAWLAIQTVEKYRLLYMDLCQVYEIVYGGDVKTRWRSKPLSRPSTNLPNPSQLPDPPTKPPLPRHYSVDACEKECERLKEKLASLQRLHDEECKQLKNTCEHKLSDSENTHTCQLRMKQNTHAKELDQMKNNYEKNISDLESLLTETRQEKQTIERNLNSVLDTTKREKCNLQDRLDRCRHEMEDLKTRFSRTTQVHKEDLERERSVLKREMDQLKQCSPSNDMQVFKDEMMHILNNFMQNMTRNFEIPQEILQQFLKFQQFWQQQSQSFEDMSALPSQPTGLFSHPTPTLAPSSANLALPNASDNRIVPREMCDEAACAVVPSNGNDQIIHYLEETLDRLLSTEQLRRVLTPFQLDAKFNKLQQQMDLALVSNHEKTSLTVDQIHDMLRQTKTDIENMSSHLIERVTGLLSNTKCDSELVLAHQQLEAEVLNLKKCQSENQFLRNWLSQNHPNIAILPDWDQALVHYIVTAKNDYDHFYNKMVEQCTQLSNHLGIVDIQPDTLFTKVSEQLTANYIQHVSTISEYLRENYPDSPAGEIIQILEANRDVTMTDVPPLEDAPQLKSIEYHVNDSCTVEEILDEVDSNGEKSTSHQKSPINNENKTLQNNLDQEKKTCQKYKNRWHKANDKLKKYEESSQQQQIHYNNLLTEANNNLKKCEEDCQQQQIHYNNLLIEANNNLKKCENDNRQQQTLYEQCKFELNNANRQLEMSEDKSTQQQALYEQCKTKLEETNHQMDIILKQCTTLCQHLGISPIPEWDTFAKNVSRVIEYNMEELKQSLAHFDKLYEVWLKELNVSDPVSKEEFINVIKQWKTKNIELSKSNDEIEKLKNSLKEQTEAYEKKRCLLKRRLVVSEHLSSTQLDSWCDRHSFPSCGSTLMSPNDRENRYQILNVESENCIPSV</sequence>
<evidence type="ECO:0000313" key="4">
    <source>
        <dbReference type="Proteomes" id="UP001054837"/>
    </source>
</evidence>
<feature type="coiled-coil region" evidence="1">
    <location>
        <begin position="431"/>
        <end position="458"/>
    </location>
</feature>
<gene>
    <name evidence="3" type="primary">AVEN_267632_1</name>
    <name evidence="3" type="ORF">CDAR_54191</name>
</gene>
<dbReference type="EMBL" id="BPLQ01003925">
    <property type="protein sequence ID" value="GIY04383.1"/>
    <property type="molecule type" value="Genomic_DNA"/>
</dbReference>
<feature type="compositionally biased region" description="Pro residues" evidence="2">
    <location>
        <begin position="414"/>
        <end position="426"/>
    </location>
</feature>
<keyword evidence="1" id="KW-0175">Coiled coil</keyword>
<feature type="coiled-coil region" evidence="1">
    <location>
        <begin position="1179"/>
        <end position="1209"/>
    </location>
</feature>
<comment type="caution">
    <text evidence="3">The sequence shown here is derived from an EMBL/GenBank/DDBJ whole genome shotgun (WGS) entry which is preliminary data.</text>
</comment>
<evidence type="ECO:0000313" key="3">
    <source>
        <dbReference type="EMBL" id="GIY04383.1"/>
    </source>
</evidence>
<name>A0AAV4QAG1_9ARAC</name>
<evidence type="ECO:0000256" key="1">
    <source>
        <dbReference type="SAM" id="Coils"/>
    </source>
</evidence>
<feature type="compositionally biased region" description="Polar residues" evidence="2">
    <location>
        <begin position="956"/>
        <end position="972"/>
    </location>
</feature>
<feature type="region of interest" description="Disordered" evidence="2">
    <location>
        <begin position="401"/>
        <end position="427"/>
    </location>
</feature>
<feature type="coiled-coil region" evidence="1">
    <location>
        <begin position="486"/>
        <end position="527"/>
    </location>
</feature>
<organism evidence="3 4">
    <name type="scientific">Caerostris darwini</name>
    <dbReference type="NCBI Taxonomy" id="1538125"/>
    <lineage>
        <taxon>Eukaryota</taxon>
        <taxon>Metazoa</taxon>
        <taxon>Ecdysozoa</taxon>
        <taxon>Arthropoda</taxon>
        <taxon>Chelicerata</taxon>
        <taxon>Arachnida</taxon>
        <taxon>Araneae</taxon>
        <taxon>Araneomorphae</taxon>
        <taxon>Entelegynae</taxon>
        <taxon>Araneoidea</taxon>
        <taxon>Araneidae</taxon>
        <taxon>Caerostris</taxon>
    </lineage>
</organism>